<dbReference type="SMART" id="SM00977">
    <property type="entry name" value="TilS_C"/>
    <property type="match status" value="1"/>
</dbReference>
<dbReference type="EC" id="6.3.4.19" evidence="8"/>
<accession>A0A3E4LV23</accession>
<dbReference type="GO" id="GO:0005524">
    <property type="term" value="F:ATP binding"/>
    <property type="evidence" value="ECO:0007669"/>
    <property type="project" value="UniProtKB-UniRule"/>
</dbReference>
<keyword evidence="6 8" id="KW-0067">ATP-binding</keyword>
<comment type="similarity">
    <text evidence="8">Belongs to the tRNA(Ile)-lysidine synthase family.</text>
</comment>
<evidence type="ECO:0000256" key="2">
    <source>
        <dbReference type="ARBA" id="ARBA00022490"/>
    </source>
</evidence>
<comment type="domain">
    <text evidence="8">The N-terminal region contains the highly conserved SGGXDS motif, predicted to be a P-loop motif involved in ATP binding.</text>
</comment>
<feature type="domain" description="Lysidine-tRNA(Ile) synthetase C-terminal" evidence="10">
    <location>
        <begin position="421"/>
        <end position="493"/>
    </location>
</feature>
<dbReference type="Pfam" id="PF11734">
    <property type="entry name" value="TilS_C"/>
    <property type="match status" value="1"/>
</dbReference>
<dbReference type="NCBIfam" id="TIGR02433">
    <property type="entry name" value="lysidine_TilS_C"/>
    <property type="match status" value="1"/>
</dbReference>
<evidence type="ECO:0000256" key="3">
    <source>
        <dbReference type="ARBA" id="ARBA00022598"/>
    </source>
</evidence>
<dbReference type="SUPFAM" id="SSF52402">
    <property type="entry name" value="Adenine nucleotide alpha hydrolases-like"/>
    <property type="match status" value="1"/>
</dbReference>
<evidence type="ECO:0000313" key="13">
    <source>
        <dbReference type="Proteomes" id="UP000260793"/>
    </source>
</evidence>
<comment type="catalytic activity">
    <reaction evidence="7 8">
        <text>cytidine(34) in tRNA(Ile2) + L-lysine + ATP = lysidine(34) in tRNA(Ile2) + AMP + diphosphate + H(+)</text>
        <dbReference type="Rhea" id="RHEA:43744"/>
        <dbReference type="Rhea" id="RHEA-COMP:10625"/>
        <dbReference type="Rhea" id="RHEA-COMP:10670"/>
        <dbReference type="ChEBI" id="CHEBI:15378"/>
        <dbReference type="ChEBI" id="CHEBI:30616"/>
        <dbReference type="ChEBI" id="CHEBI:32551"/>
        <dbReference type="ChEBI" id="CHEBI:33019"/>
        <dbReference type="ChEBI" id="CHEBI:82748"/>
        <dbReference type="ChEBI" id="CHEBI:83665"/>
        <dbReference type="ChEBI" id="CHEBI:456215"/>
        <dbReference type="EC" id="6.3.4.19"/>
    </reaction>
</comment>
<dbReference type="SUPFAM" id="SSF82829">
    <property type="entry name" value="MesJ substrate recognition domain-like"/>
    <property type="match status" value="1"/>
</dbReference>
<dbReference type="Pfam" id="PF01171">
    <property type="entry name" value="ATP_bind_3"/>
    <property type="match status" value="1"/>
</dbReference>
<dbReference type="NCBIfam" id="TIGR02432">
    <property type="entry name" value="lysidine_TilS_N"/>
    <property type="match status" value="1"/>
</dbReference>
<keyword evidence="5 8" id="KW-0547">Nucleotide-binding</keyword>
<dbReference type="InterPro" id="IPR012094">
    <property type="entry name" value="tRNA_Ile_lys_synt"/>
</dbReference>
<dbReference type="EMBL" id="QSQN01000009">
    <property type="protein sequence ID" value="RGK41308.1"/>
    <property type="molecule type" value="Genomic_DNA"/>
</dbReference>
<dbReference type="InterPro" id="IPR011063">
    <property type="entry name" value="TilS/TtcA_N"/>
</dbReference>
<dbReference type="PANTHER" id="PTHR43033">
    <property type="entry name" value="TRNA(ILE)-LYSIDINE SYNTHASE-RELATED"/>
    <property type="match status" value="1"/>
</dbReference>
<evidence type="ECO:0000256" key="8">
    <source>
        <dbReference type="HAMAP-Rule" id="MF_01161"/>
    </source>
</evidence>
<keyword evidence="3 8" id="KW-0436">Ligase</keyword>
<feature type="compositionally biased region" description="Basic and acidic residues" evidence="9">
    <location>
        <begin position="344"/>
        <end position="361"/>
    </location>
</feature>
<evidence type="ECO:0000256" key="5">
    <source>
        <dbReference type="ARBA" id="ARBA00022741"/>
    </source>
</evidence>
<dbReference type="GO" id="GO:0005737">
    <property type="term" value="C:cytoplasm"/>
    <property type="evidence" value="ECO:0007669"/>
    <property type="project" value="UniProtKB-SubCell"/>
</dbReference>
<evidence type="ECO:0000256" key="6">
    <source>
        <dbReference type="ARBA" id="ARBA00022840"/>
    </source>
</evidence>
<evidence type="ECO:0000256" key="9">
    <source>
        <dbReference type="SAM" id="MobiDB-lite"/>
    </source>
</evidence>
<protein>
    <recommendedName>
        <fullName evidence="8">tRNA(Ile)-lysidine synthase</fullName>
        <ecNumber evidence="8">6.3.4.19</ecNumber>
    </recommendedName>
    <alternativeName>
        <fullName evidence="8">tRNA(Ile)-2-lysyl-cytidine synthase</fullName>
    </alternativeName>
    <alternativeName>
        <fullName evidence="8">tRNA(Ile)-lysidine synthetase</fullName>
    </alternativeName>
</protein>
<name>A0A3E4LV23_9FIRM</name>
<comment type="caution">
    <text evidence="11">The sequence shown here is derived from an EMBL/GenBank/DDBJ whole genome shotgun (WGS) entry which is preliminary data.</text>
</comment>
<feature type="region of interest" description="Disordered" evidence="9">
    <location>
        <begin position="344"/>
        <end position="370"/>
    </location>
</feature>
<dbReference type="Gene3D" id="3.40.50.620">
    <property type="entry name" value="HUPs"/>
    <property type="match status" value="1"/>
</dbReference>
<dbReference type="PANTHER" id="PTHR43033:SF1">
    <property type="entry name" value="TRNA(ILE)-LYSIDINE SYNTHASE-RELATED"/>
    <property type="match status" value="1"/>
</dbReference>
<dbReference type="InterPro" id="IPR012796">
    <property type="entry name" value="Lysidine-tRNA-synth_C"/>
</dbReference>
<evidence type="ECO:0000259" key="10">
    <source>
        <dbReference type="SMART" id="SM00977"/>
    </source>
</evidence>
<dbReference type="HAMAP" id="MF_01161">
    <property type="entry name" value="tRNA_Ile_lys_synt"/>
    <property type="match status" value="1"/>
</dbReference>
<dbReference type="CDD" id="cd01992">
    <property type="entry name" value="TilS_N"/>
    <property type="match status" value="1"/>
</dbReference>
<evidence type="ECO:0000256" key="1">
    <source>
        <dbReference type="ARBA" id="ARBA00004496"/>
    </source>
</evidence>
<evidence type="ECO:0000313" key="11">
    <source>
        <dbReference type="EMBL" id="RGK41308.1"/>
    </source>
</evidence>
<proteinExistence type="inferred from homology"/>
<dbReference type="RefSeq" id="WP_117687857.1">
    <property type="nucleotide sequence ID" value="NZ_JAQDJO010000007.1"/>
</dbReference>
<dbReference type="GO" id="GO:0032267">
    <property type="term" value="F:tRNA(Ile)-lysidine synthase activity"/>
    <property type="evidence" value="ECO:0007669"/>
    <property type="project" value="UniProtKB-EC"/>
</dbReference>
<dbReference type="SUPFAM" id="SSF56037">
    <property type="entry name" value="PheT/TilS domain"/>
    <property type="match status" value="1"/>
</dbReference>
<gene>
    <name evidence="8 11" type="primary">tilS</name>
    <name evidence="12" type="ORF">DW116_04625</name>
    <name evidence="11" type="ORF">DXD17_04555</name>
</gene>
<dbReference type="Proteomes" id="UP000260793">
    <property type="component" value="Unassembled WGS sequence"/>
</dbReference>
<dbReference type="GO" id="GO:0006400">
    <property type="term" value="P:tRNA modification"/>
    <property type="evidence" value="ECO:0007669"/>
    <property type="project" value="UniProtKB-UniRule"/>
</dbReference>
<feature type="binding site" evidence="8">
    <location>
        <begin position="30"/>
        <end position="35"/>
    </location>
    <ligand>
        <name>ATP</name>
        <dbReference type="ChEBI" id="CHEBI:30616"/>
    </ligand>
</feature>
<keyword evidence="4 8" id="KW-0819">tRNA processing</keyword>
<dbReference type="AlphaFoldDB" id="A0A3E4LV23"/>
<sequence>MMDKKRKKVEQYIEQYQMIGRGDRIVTGVSGGADSVCLLFVLCELRKKLGFEVIVCHVNHQLRAEAAEQDEAYVKELCRKLDVPCRIFHENVELIAKNGKKSLEEAGRIVRSNAFETVCRESGANKIATAHHKNDNAETVLLNLARGSGLQGMCGIRPVYGNRIRPLLCLTRKEIEEWLEEEQISYCTDETNEEDEYTRNRIRHKILPVMEQEINRQTVEHINRLSLQAEEIWEYLNLQTDAAWRQMVHPVDVSEENPEEKQQGKKEEKPAGLRIEEEEYAELPGILQSLLIRRCICEMAEAQKDIEAVHMEAVRGLFGRQVGKSRDLPYQLRAVRTYAGVEIRRRSEDRDQKKNQKKAQEEEGTGQQSVELKIPGETYFPGTGQKVCCEICGREEAVSGKELPQKSYTKCFDYDIIKSGLCIRYRRPGDELVIDSRGKRQKLKSYFINEKVPKEKRDRILLIAEEEQIVWIPGMRMSAAYQIGDQTTKILKIKIVEE</sequence>
<dbReference type="Proteomes" id="UP000285832">
    <property type="component" value="Unassembled WGS sequence"/>
</dbReference>
<dbReference type="InterPro" id="IPR014729">
    <property type="entry name" value="Rossmann-like_a/b/a_fold"/>
</dbReference>
<dbReference type="EMBL" id="QRMI01000008">
    <property type="protein sequence ID" value="RHJ62648.1"/>
    <property type="molecule type" value="Genomic_DNA"/>
</dbReference>
<organism evidence="11 13">
    <name type="scientific">[Ruminococcus] lactaris</name>
    <dbReference type="NCBI Taxonomy" id="46228"/>
    <lineage>
        <taxon>Bacteria</taxon>
        <taxon>Bacillati</taxon>
        <taxon>Bacillota</taxon>
        <taxon>Clostridia</taxon>
        <taxon>Lachnospirales</taxon>
        <taxon>Lachnospiraceae</taxon>
        <taxon>Mediterraneibacter</taxon>
    </lineage>
</organism>
<dbReference type="InterPro" id="IPR012795">
    <property type="entry name" value="tRNA_Ile_lys_synt_N"/>
</dbReference>
<feature type="compositionally biased region" description="Basic and acidic residues" evidence="9">
    <location>
        <begin position="259"/>
        <end position="273"/>
    </location>
</feature>
<evidence type="ECO:0000256" key="7">
    <source>
        <dbReference type="ARBA" id="ARBA00048539"/>
    </source>
</evidence>
<feature type="region of interest" description="Disordered" evidence="9">
    <location>
        <begin position="252"/>
        <end position="273"/>
    </location>
</feature>
<evidence type="ECO:0000313" key="12">
    <source>
        <dbReference type="EMBL" id="RHJ62648.1"/>
    </source>
</evidence>
<evidence type="ECO:0000256" key="4">
    <source>
        <dbReference type="ARBA" id="ARBA00022694"/>
    </source>
</evidence>
<comment type="subcellular location">
    <subcellularLocation>
        <location evidence="1 8">Cytoplasm</location>
    </subcellularLocation>
</comment>
<keyword evidence="2 8" id="KW-0963">Cytoplasm</keyword>
<evidence type="ECO:0000313" key="14">
    <source>
        <dbReference type="Proteomes" id="UP000285832"/>
    </source>
</evidence>
<reference evidence="13 14" key="1">
    <citation type="submission" date="2018-08" db="EMBL/GenBank/DDBJ databases">
        <title>A genome reference for cultivated species of the human gut microbiota.</title>
        <authorList>
            <person name="Zou Y."/>
            <person name="Xue W."/>
            <person name="Luo G."/>
        </authorList>
    </citation>
    <scope>NUCLEOTIDE SEQUENCE [LARGE SCALE GENOMIC DNA]</scope>
    <source>
        <strain evidence="12 14">AM09-9</strain>
        <strain evidence="11 13">TF11-7</strain>
    </source>
</reference>
<comment type="function">
    <text evidence="8">Ligates lysine onto the cytidine present at position 34 of the AUA codon-specific tRNA(Ile) that contains the anticodon CAU, in an ATP-dependent manner. Cytidine is converted to lysidine, thus changing the amino acid specificity of the tRNA from methionine to isoleucine.</text>
</comment>